<accession>S0FSV5</accession>
<dbReference type="eggNOG" id="ENOG502Z852">
    <property type="taxonomic scope" value="Bacteria"/>
</dbReference>
<dbReference type="Pfam" id="PF19677">
    <property type="entry name" value="DUF6179"/>
    <property type="match status" value="1"/>
</dbReference>
<dbReference type="Proteomes" id="UP000014155">
    <property type="component" value="Unassembled WGS sequence"/>
</dbReference>
<gene>
    <name evidence="1" type="ORF">CTER_2521</name>
</gene>
<dbReference type="STRING" id="1195236.CTER_2521"/>
<name>S0FSV5_RUMCE</name>
<sequence>MINNKTNELNELYLKNNIDKTRLKANQYTVSLLNEAYRTKLLDYSIISRIQLNLMNLLKDLILRYTNGNSTSVAMDTAESLFCSLLYAIDAFALGCRSPEEAVFKLKTGVTEDIYKQGVEQTAKWLAETKALYLKVRKNKLDITLDSYNLTLNEAIPVFLESYNIIFRAHDGAGSIDYPLVFDDMSIQGVLYIKNYLENFEIETDFCRNFKSDEINKLLQNFGAAMKLNYKIELINVFELVFNNAVLSIMAGQRAGNLSIRADEFHTLNKKLSCLSAEGIRNEVEQAVEQMITRFRLTDHRMLEYIHRYKPLFEERLVFLAQNHALNSIIITNNEENRRKSSVWLEVGERIKDDDFNALVNKLTVIDNMEDKISQIKTGIKSLYDFLDIMNSDCFFGNEYQELFSGLEESELAVLAGLLFHGELRDGSLNLKRIASQNKTAEYEWQEHFLEYLKALDTDKLNEIQKQAEEYDGFE</sequence>
<organism evidence="1 2">
    <name type="scientific">Ruminiclostridium cellobioparum subsp. termitidis CT1112</name>
    <dbReference type="NCBI Taxonomy" id="1195236"/>
    <lineage>
        <taxon>Bacteria</taxon>
        <taxon>Bacillati</taxon>
        <taxon>Bacillota</taxon>
        <taxon>Clostridia</taxon>
        <taxon>Eubacteriales</taxon>
        <taxon>Oscillospiraceae</taxon>
        <taxon>Ruminiclostridium</taxon>
    </lineage>
</organism>
<keyword evidence="2" id="KW-1185">Reference proteome</keyword>
<dbReference type="EMBL" id="AORV01000035">
    <property type="protein sequence ID" value="EMS71608.1"/>
    <property type="molecule type" value="Genomic_DNA"/>
</dbReference>
<evidence type="ECO:0000313" key="1">
    <source>
        <dbReference type="EMBL" id="EMS71608.1"/>
    </source>
</evidence>
<reference evidence="1 2" key="1">
    <citation type="journal article" date="2013" name="Genome Announc.">
        <title>Draft Genome Sequence of the Cellulolytic, Mesophilic, Anaerobic Bacterium Clostridium termitidis Strain CT1112 (DSM 5398).</title>
        <authorList>
            <person name="Lal S."/>
            <person name="Ramachandran U."/>
            <person name="Zhang X."/>
            <person name="Munir R."/>
            <person name="Sparling R."/>
            <person name="Levin D.B."/>
        </authorList>
    </citation>
    <scope>NUCLEOTIDE SEQUENCE [LARGE SCALE GENOMIC DNA]</scope>
    <source>
        <strain evidence="1 2">CT1112</strain>
    </source>
</reference>
<protein>
    <submittedName>
        <fullName evidence="1">Uncharacterized protein</fullName>
    </submittedName>
</protein>
<evidence type="ECO:0000313" key="2">
    <source>
        <dbReference type="Proteomes" id="UP000014155"/>
    </source>
</evidence>
<dbReference type="PATRIC" id="fig|1195236.3.peg.2839"/>
<dbReference type="AlphaFoldDB" id="S0FSV5"/>
<proteinExistence type="predicted"/>
<dbReference type="InterPro" id="IPR045751">
    <property type="entry name" value="DUF6179"/>
</dbReference>
<comment type="caution">
    <text evidence="1">The sequence shown here is derived from an EMBL/GenBank/DDBJ whole genome shotgun (WGS) entry which is preliminary data.</text>
</comment>
<dbReference type="RefSeq" id="WP_004625943.1">
    <property type="nucleotide sequence ID" value="NZ_AORV01000035.1"/>
</dbReference>